<dbReference type="EMBL" id="CP011509">
    <property type="protein sequence ID" value="AKI99153.1"/>
    <property type="molecule type" value="Genomic_DNA"/>
</dbReference>
<evidence type="ECO:0000256" key="1">
    <source>
        <dbReference type="SAM" id="MobiDB-lite"/>
    </source>
</evidence>
<dbReference type="Proteomes" id="UP000035579">
    <property type="component" value="Chromosome"/>
</dbReference>
<proteinExistence type="predicted"/>
<accession>A0AAC8Q2K5</accession>
<protein>
    <submittedName>
        <fullName evidence="2">Uncharacterized protein</fullName>
    </submittedName>
</protein>
<reference evidence="2 3" key="1">
    <citation type="submission" date="2015-05" db="EMBL/GenBank/DDBJ databases">
        <title>Genome assembly of Archangium gephyra DSM 2261.</title>
        <authorList>
            <person name="Sharma G."/>
            <person name="Subramanian S."/>
        </authorList>
    </citation>
    <scope>NUCLEOTIDE SEQUENCE [LARGE SCALE GENOMIC DNA]</scope>
    <source>
        <strain evidence="2 3">DSM 2261</strain>
    </source>
</reference>
<organism evidence="2 3">
    <name type="scientific">Archangium gephyra</name>
    <dbReference type="NCBI Taxonomy" id="48"/>
    <lineage>
        <taxon>Bacteria</taxon>
        <taxon>Pseudomonadati</taxon>
        <taxon>Myxococcota</taxon>
        <taxon>Myxococcia</taxon>
        <taxon>Myxococcales</taxon>
        <taxon>Cystobacterineae</taxon>
        <taxon>Archangiaceae</taxon>
        <taxon>Archangium</taxon>
    </lineage>
</organism>
<dbReference type="AlphaFoldDB" id="A0AAC8Q2K5"/>
<sequence length="37" mass="3661">MHTGAGALGIRPPPGPQPNAPCRTVSGDVGPGVSRPR</sequence>
<evidence type="ECO:0000313" key="2">
    <source>
        <dbReference type="EMBL" id="AKI99153.1"/>
    </source>
</evidence>
<feature type="region of interest" description="Disordered" evidence="1">
    <location>
        <begin position="1"/>
        <end position="37"/>
    </location>
</feature>
<evidence type="ECO:0000313" key="3">
    <source>
        <dbReference type="Proteomes" id="UP000035579"/>
    </source>
</evidence>
<gene>
    <name evidence="2" type="ORF">AA314_00780</name>
</gene>
<name>A0AAC8Q2K5_9BACT</name>
<dbReference type="KEGG" id="age:AA314_00780"/>